<dbReference type="EMBL" id="AVOT02078311">
    <property type="protein sequence ID" value="MBW0565963.1"/>
    <property type="molecule type" value="Genomic_DNA"/>
</dbReference>
<dbReference type="Proteomes" id="UP000765509">
    <property type="component" value="Unassembled WGS sequence"/>
</dbReference>
<organism evidence="1 2">
    <name type="scientific">Austropuccinia psidii MF-1</name>
    <dbReference type="NCBI Taxonomy" id="1389203"/>
    <lineage>
        <taxon>Eukaryota</taxon>
        <taxon>Fungi</taxon>
        <taxon>Dikarya</taxon>
        <taxon>Basidiomycota</taxon>
        <taxon>Pucciniomycotina</taxon>
        <taxon>Pucciniomycetes</taxon>
        <taxon>Pucciniales</taxon>
        <taxon>Sphaerophragmiaceae</taxon>
        <taxon>Austropuccinia</taxon>
    </lineage>
</organism>
<sequence>MEGIFRKEQKQTGKHRFDNQRKALQESHMRLINEQYKLAISQDFPKRYIRIVKPIQAHSNEQYIQEKEVYIARKLPFQSESANRFKRNLDEIIKQTYHEEGRRNQHCHQIHIKTHQPQIFARLPRDCLLTSTMCVGSMKNCHHSKEIWQM</sequence>
<reference evidence="1" key="1">
    <citation type="submission" date="2021-03" db="EMBL/GenBank/DDBJ databases">
        <title>Draft genome sequence of rust myrtle Austropuccinia psidii MF-1, a brazilian biotype.</title>
        <authorList>
            <person name="Quecine M.C."/>
            <person name="Pachon D.M.R."/>
            <person name="Bonatelli M.L."/>
            <person name="Correr F.H."/>
            <person name="Franceschini L.M."/>
            <person name="Leite T.F."/>
            <person name="Margarido G.R.A."/>
            <person name="Almeida C.A."/>
            <person name="Ferrarezi J.A."/>
            <person name="Labate C.A."/>
        </authorList>
    </citation>
    <scope>NUCLEOTIDE SEQUENCE</scope>
    <source>
        <strain evidence="1">MF-1</strain>
    </source>
</reference>
<proteinExistence type="predicted"/>
<gene>
    <name evidence="1" type="ORF">O181_105678</name>
</gene>
<accession>A0A9Q3JPD6</accession>
<name>A0A9Q3JPD6_9BASI</name>
<evidence type="ECO:0000313" key="1">
    <source>
        <dbReference type="EMBL" id="MBW0565963.1"/>
    </source>
</evidence>
<protein>
    <submittedName>
        <fullName evidence="1">Uncharacterized protein</fullName>
    </submittedName>
</protein>
<dbReference type="AlphaFoldDB" id="A0A9Q3JPD6"/>
<evidence type="ECO:0000313" key="2">
    <source>
        <dbReference type="Proteomes" id="UP000765509"/>
    </source>
</evidence>
<keyword evidence="2" id="KW-1185">Reference proteome</keyword>
<comment type="caution">
    <text evidence="1">The sequence shown here is derived from an EMBL/GenBank/DDBJ whole genome shotgun (WGS) entry which is preliminary data.</text>
</comment>